<organism evidence="2 3">
    <name type="scientific">Gossypium australe</name>
    <dbReference type="NCBI Taxonomy" id="47621"/>
    <lineage>
        <taxon>Eukaryota</taxon>
        <taxon>Viridiplantae</taxon>
        <taxon>Streptophyta</taxon>
        <taxon>Embryophyta</taxon>
        <taxon>Tracheophyta</taxon>
        <taxon>Spermatophyta</taxon>
        <taxon>Magnoliopsida</taxon>
        <taxon>eudicotyledons</taxon>
        <taxon>Gunneridae</taxon>
        <taxon>Pentapetalae</taxon>
        <taxon>rosids</taxon>
        <taxon>malvids</taxon>
        <taxon>Malvales</taxon>
        <taxon>Malvaceae</taxon>
        <taxon>Malvoideae</taxon>
        <taxon>Gossypium</taxon>
    </lineage>
</organism>
<dbReference type="CDD" id="cd01647">
    <property type="entry name" value="RT_LTR"/>
    <property type="match status" value="1"/>
</dbReference>
<dbReference type="OrthoDB" id="1001942at2759"/>
<dbReference type="Gene3D" id="3.10.10.10">
    <property type="entry name" value="HIV Type 1 Reverse Transcriptase, subunit A, domain 1"/>
    <property type="match status" value="1"/>
</dbReference>
<proteinExistence type="predicted"/>
<dbReference type="Pfam" id="PF00078">
    <property type="entry name" value="RVT_1"/>
    <property type="match status" value="1"/>
</dbReference>
<dbReference type="InterPro" id="IPR000477">
    <property type="entry name" value="RT_dom"/>
</dbReference>
<dbReference type="SUPFAM" id="SSF56672">
    <property type="entry name" value="DNA/RNA polymerases"/>
    <property type="match status" value="1"/>
</dbReference>
<keyword evidence="2" id="KW-0695">RNA-directed DNA polymerase</keyword>
<evidence type="ECO:0000313" key="3">
    <source>
        <dbReference type="Proteomes" id="UP000325315"/>
    </source>
</evidence>
<sequence>MFIDFTSLNKACSKDCFHLPLIDRLDSFHLPLIDRSVDASADHRFMSFIDAFSRYNQISMVLEDQNKTTFVTDEGLFCFRVMPFGLKNVGATYQQLVNKIFKEQIGDCPRKCIVTVVLGSSHNPGSGLA</sequence>
<dbReference type="InterPro" id="IPR053134">
    <property type="entry name" value="RNA-dir_DNA_polymerase"/>
</dbReference>
<dbReference type="PANTHER" id="PTHR24559">
    <property type="entry name" value="TRANSPOSON TY3-I GAG-POL POLYPROTEIN"/>
    <property type="match status" value="1"/>
</dbReference>
<keyword evidence="2" id="KW-0808">Transferase</keyword>
<dbReference type="InterPro" id="IPR043502">
    <property type="entry name" value="DNA/RNA_pol_sf"/>
</dbReference>
<dbReference type="Proteomes" id="UP000325315">
    <property type="component" value="Unassembled WGS sequence"/>
</dbReference>
<name>A0A5B6WD20_9ROSI</name>
<dbReference type="AlphaFoldDB" id="A0A5B6WD20"/>
<dbReference type="Gene3D" id="3.30.70.270">
    <property type="match status" value="1"/>
</dbReference>
<dbReference type="EMBL" id="SMMG02000003">
    <property type="protein sequence ID" value="KAA3479599.1"/>
    <property type="molecule type" value="Genomic_DNA"/>
</dbReference>
<keyword evidence="2" id="KW-0548">Nucleotidyltransferase</keyword>
<evidence type="ECO:0000259" key="1">
    <source>
        <dbReference type="Pfam" id="PF00078"/>
    </source>
</evidence>
<gene>
    <name evidence="2" type="ORF">EPI10_020095</name>
</gene>
<dbReference type="GO" id="GO:0003964">
    <property type="term" value="F:RNA-directed DNA polymerase activity"/>
    <property type="evidence" value="ECO:0007669"/>
    <property type="project" value="UniProtKB-KW"/>
</dbReference>
<dbReference type="InterPro" id="IPR043128">
    <property type="entry name" value="Rev_trsase/Diguanyl_cyclase"/>
</dbReference>
<evidence type="ECO:0000313" key="2">
    <source>
        <dbReference type="EMBL" id="KAA3479599.1"/>
    </source>
</evidence>
<accession>A0A5B6WD20</accession>
<dbReference type="PANTHER" id="PTHR24559:SF430">
    <property type="entry name" value="RNA-DIRECTED DNA POLYMERASE"/>
    <property type="match status" value="1"/>
</dbReference>
<feature type="domain" description="Reverse transcriptase" evidence="1">
    <location>
        <begin position="3"/>
        <end position="108"/>
    </location>
</feature>
<keyword evidence="3" id="KW-1185">Reference proteome</keyword>
<comment type="caution">
    <text evidence="2">The sequence shown here is derived from an EMBL/GenBank/DDBJ whole genome shotgun (WGS) entry which is preliminary data.</text>
</comment>
<reference evidence="3" key="1">
    <citation type="journal article" date="2019" name="Plant Biotechnol. J.">
        <title>Genome sequencing of the Australian wild diploid species Gossypium australe highlights disease resistance and delayed gland morphogenesis.</title>
        <authorList>
            <person name="Cai Y."/>
            <person name="Cai X."/>
            <person name="Wang Q."/>
            <person name="Wang P."/>
            <person name="Zhang Y."/>
            <person name="Cai C."/>
            <person name="Xu Y."/>
            <person name="Wang K."/>
            <person name="Zhou Z."/>
            <person name="Wang C."/>
            <person name="Geng S."/>
            <person name="Li B."/>
            <person name="Dong Q."/>
            <person name="Hou Y."/>
            <person name="Wang H."/>
            <person name="Ai P."/>
            <person name="Liu Z."/>
            <person name="Yi F."/>
            <person name="Sun M."/>
            <person name="An G."/>
            <person name="Cheng J."/>
            <person name="Zhang Y."/>
            <person name="Shi Q."/>
            <person name="Xie Y."/>
            <person name="Shi X."/>
            <person name="Chang Y."/>
            <person name="Huang F."/>
            <person name="Chen Y."/>
            <person name="Hong S."/>
            <person name="Mi L."/>
            <person name="Sun Q."/>
            <person name="Zhang L."/>
            <person name="Zhou B."/>
            <person name="Peng R."/>
            <person name="Zhang X."/>
            <person name="Liu F."/>
        </authorList>
    </citation>
    <scope>NUCLEOTIDE SEQUENCE [LARGE SCALE GENOMIC DNA]</scope>
    <source>
        <strain evidence="3">cv. PA1801</strain>
    </source>
</reference>
<protein>
    <submittedName>
        <fullName evidence="2">RNA-directed DNA polymerase-like protein</fullName>
    </submittedName>
</protein>